<sequence>MSREAAGSVSVVLPAHNEADRITRSVADAFDGLSRLGGSDHEVIVAASGCTDNTAELAAAAGAKVVEAPVGKGSAMHAGVQASSGDVICLIDGDLHYYGDPPLVSVLADPILQGITDATISNLYWRPLYPQMWMRGFFTPLMGVLFPEILPKVGPTPWSGQRAVRREFWPAELPSGFTSDVTLLLHWNQHAPRMTPVVTDDWSHPQRTDESKERLMAAELAVILRHAVGQGRMEASEEPCFLQWYDQAHEMMAAYRPGVDDPQEFEQTLLTESLGALRHNLRQSGAE</sequence>
<organism evidence="12 13">
    <name type="scientific">Hamadaea flava</name>
    <dbReference type="NCBI Taxonomy" id="1742688"/>
    <lineage>
        <taxon>Bacteria</taxon>
        <taxon>Bacillati</taxon>
        <taxon>Actinomycetota</taxon>
        <taxon>Actinomycetes</taxon>
        <taxon>Micromonosporales</taxon>
        <taxon>Micromonosporaceae</taxon>
        <taxon>Hamadaea</taxon>
    </lineage>
</organism>
<dbReference type="InterPro" id="IPR001173">
    <property type="entry name" value="Glyco_trans_2-like"/>
</dbReference>
<evidence type="ECO:0000256" key="5">
    <source>
        <dbReference type="ARBA" id="ARBA00022679"/>
    </source>
</evidence>
<feature type="domain" description="Glycosyltransferase 2-like" evidence="11">
    <location>
        <begin position="10"/>
        <end position="127"/>
    </location>
</feature>
<dbReference type="PANTHER" id="PTHR48090:SF10">
    <property type="entry name" value="GLUCOSYL-3-PHOSPHOGLYCERATE SYNTHASE"/>
    <property type="match status" value="1"/>
</dbReference>
<evidence type="ECO:0000256" key="2">
    <source>
        <dbReference type="ARBA" id="ARBA00001946"/>
    </source>
</evidence>
<proteinExistence type="inferred from homology"/>
<dbReference type="EC" id="2.4.1.266" evidence="7"/>
<name>A0ABV8LGW3_9ACTN</name>
<comment type="caution">
    <text evidence="12">The sequence shown here is derived from an EMBL/GenBank/DDBJ whole genome shotgun (WGS) entry which is preliminary data.</text>
</comment>
<evidence type="ECO:0000256" key="9">
    <source>
        <dbReference type="ARBA" id="ARBA00048689"/>
    </source>
</evidence>
<dbReference type="SUPFAM" id="SSF53448">
    <property type="entry name" value="Nucleotide-diphospho-sugar transferases"/>
    <property type="match status" value="1"/>
</dbReference>
<keyword evidence="13" id="KW-1185">Reference proteome</keyword>
<comment type="catalytic activity">
    <reaction evidence="9">
        <text>(2R)-3-phosphoglycerate + UDP-alpha-D-glucose = (2R)-2-O-(alpha-D-glucopyranosyl)-3-phospho-glycerate + UDP + H(+)</text>
        <dbReference type="Rhea" id="RHEA:31319"/>
        <dbReference type="ChEBI" id="CHEBI:15378"/>
        <dbReference type="ChEBI" id="CHEBI:58223"/>
        <dbReference type="ChEBI" id="CHEBI:58272"/>
        <dbReference type="ChEBI" id="CHEBI:58885"/>
        <dbReference type="ChEBI" id="CHEBI:62600"/>
        <dbReference type="EC" id="2.4.1.266"/>
    </reaction>
    <physiologicalReaction direction="left-to-right" evidence="9">
        <dbReference type="Rhea" id="RHEA:31320"/>
    </physiologicalReaction>
</comment>
<accession>A0ABV8LGW3</accession>
<dbReference type="RefSeq" id="WP_253758377.1">
    <property type="nucleotide sequence ID" value="NZ_JAMZDZ010000001.1"/>
</dbReference>
<evidence type="ECO:0000256" key="8">
    <source>
        <dbReference type="ARBA" id="ARBA00040894"/>
    </source>
</evidence>
<keyword evidence="4" id="KW-0328">Glycosyltransferase</keyword>
<evidence type="ECO:0000313" key="13">
    <source>
        <dbReference type="Proteomes" id="UP001595816"/>
    </source>
</evidence>
<dbReference type="Pfam" id="PF00535">
    <property type="entry name" value="Glycos_transf_2"/>
    <property type="match status" value="1"/>
</dbReference>
<evidence type="ECO:0000256" key="3">
    <source>
        <dbReference type="ARBA" id="ARBA00006739"/>
    </source>
</evidence>
<keyword evidence="6" id="KW-0460">Magnesium</keyword>
<comment type="catalytic activity">
    <reaction evidence="10">
        <text>an NDP-alpha-D-glucose + (2R)-3-phosphoglycerate = (2R)-2-O-(alpha-D-glucopyranosyl)-3-phospho-glycerate + a ribonucleoside 5'-diphosphate + H(+)</text>
        <dbReference type="Rhea" id="RHEA:47244"/>
        <dbReference type="ChEBI" id="CHEBI:15378"/>
        <dbReference type="ChEBI" id="CHEBI:57930"/>
        <dbReference type="ChEBI" id="CHEBI:58272"/>
        <dbReference type="ChEBI" id="CHEBI:62600"/>
        <dbReference type="ChEBI" id="CHEBI:76533"/>
        <dbReference type="EC" id="2.4.1.266"/>
    </reaction>
    <physiologicalReaction direction="left-to-right" evidence="10">
        <dbReference type="Rhea" id="RHEA:47245"/>
    </physiologicalReaction>
</comment>
<evidence type="ECO:0000256" key="1">
    <source>
        <dbReference type="ARBA" id="ARBA00001936"/>
    </source>
</evidence>
<evidence type="ECO:0000256" key="10">
    <source>
        <dbReference type="ARBA" id="ARBA00048997"/>
    </source>
</evidence>
<comment type="cofactor">
    <cofactor evidence="2">
        <name>Mg(2+)</name>
        <dbReference type="ChEBI" id="CHEBI:18420"/>
    </cofactor>
</comment>
<evidence type="ECO:0000256" key="4">
    <source>
        <dbReference type="ARBA" id="ARBA00022676"/>
    </source>
</evidence>
<evidence type="ECO:0000259" key="11">
    <source>
        <dbReference type="Pfam" id="PF00535"/>
    </source>
</evidence>
<comment type="cofactor">
    <cofactor evidence="1">
        <name>Mn(2+)</name>
        <dbReference type="ChEBI" id="CHEBI:29035"/>
    </cofactor>
</comment>
<keyword evidence="5" id="KW-0808">Transferase</keyword>
<reference evidence="13" key="1">
    <citation type="journal article" date="2019" name="Int. J. Syst. Evol. Microbiol.">
        <title>The Global Catalogue of Microorganisms (GCM) 10K type strain sequencing project: providing services to taxonomists for standard genome sequencing and annotation.</title>
        <authorList>
            <consortium name="The Broad Institute Genomics Platform"/>
            <consortium name="The Broad Institute Genome Sequencing Center for Infectious Disease"/>
            <person name="Wu L."/>
            <person name="Ma J."/>
        </authorList>
    </citation>
    <scope>NUCLEOTIDE SEQUENCE [LARGE SCALE GENOMIC DNA]</scope>
    <source>
        <strain evidence="13">CGMCC 4.7289</strain>
    </source>
</reference>
<evidence type="ECO:0000256" key="6">
    <source>
        <dbReference type="ARBA" id="ARBA00022842"/>
    </source>
</evidence>
<dbReference type="EMBL" id="JBHSAY010000005">
    <property type="protein sequence ID" value="MFC4130181.1"/>
    <property type="molecule type" value="Genomic_DNA"/>
</dbReference>
<dbReference type="InterPro" id="IPR050256">
    <property type="entry name" value="Glycosyltransferase_2"/>
</dbReference>
<evidence type="ECO:0000256" key="7">
    <source>
        <dbReference type="ARBA" id="ARBA00039022"/>
    </source>
</evidence>
<comment type="similarity">
    <text evidence="3">Belongs to the glycosyltransferase 2 family.</text>
</comment>
<dbReference type="PANTHER" id="PTHR48090">
    <property type="entry name" value="UNDECAPRENYL-PHOSPHATE 4-DEOXY-4-FORMAMIDO-L-ARABINOSE TRANSFERASE-RELATED"/>
    <property type="match status" value="1"/>
</dbReference>
<dbReference type="Proteomes" id="UP001595816">
    <property type="component" value="Unassembled WGS sequence"/>
</dbReference>
<dbReference type="Gene3D" id="3.90.550.10">
    <property type="entry name" value="Spore Coat Polysaccharide Biosynthesis Protein SpsA, Chain A"/>
    <property type="match status" value="1"/>
</dbReference>
<dbReference type="InterPro" id="IPR029044">
    <property type="entry name" value="Nucleotide-diphossugar_trans"/>
</dbReference>
<evidence type="ECO:0000313" key="12">
    <source>
        <dbReference type="EMBL" id="MFC4130181.1"/>
    </source>
</evidence>
<gene>
    <name evidence="12" type="ORF">ACFOZ4_06130</name>
</gene>
<protein>
    <recommendedName>
        <fullName evidence="8">Glucosyl-3-phosphoglycerate synthase</fullName>
        <ecNumber evidence="7">2.4.1.266</ecNumber>
    </recommendedName>
</protein>